<dbReference type="InterPro" id="IPR000878">
    <property type="entry name" value="4pyrrol_Mease"/>
</dbReference>
<evidence type="ECO:0000256" key="1">
    <source>
        <dbReference type="ARBA" id="ARBA00005010"/>
    </source>
</evidence>
<dbReference type="GO" id="GO:0004325">
    <property type="term" value="F:ferrochelatase activity"/>
    <property type="evidence" value="ECO:0007669"/>
    <property type="project" value="InterPro"/>
</dbReference>
<sequence>MSLFPLFANLQDRPVLVVGGGEVASRKIEGLLRAGAKVRVHAHELAAELQQWLQQGRLQRLEGAFDPAWIDDAWLVVAATDDAAFNRQLAHEAEQRLRMINVVDDAALSSYQLPSVVDRGALQIAVSSGGAAPMLARQLREQLEAQLDHSLADFADLFARHRAAIRARLPDLARRRQWFEHVLQGPMQAMLAAGRTAQAEEAFLEALHNHQQLTRREGRVVVIPIRDPDPGLLTLKALRALNQADALLVDAGIAEPIQLLARRDAHRLPVLSDRQALAARMSQQAQSGDCVVYLHDAAADPGDSRELITRLAATGVPLQVLPAVTPWRDPPVAGP</sequence>
<dbReference type="NCBIfam" id="TIGR01470">
    <property type="entry name" value="cysG_Nterm"/>
    <property type="match status" value="1"/>
</dbReference>
<dbReference type="InterPro" id="IPR037115">
    <property type="entry name" value="Sirohaem_synt_dimer_dom_sf"/>
</dbReference>
<feature type="domain" description="Sirohaem synthase dimerisation" evidence="8">
    <location>
        <begin position="150"/>
        <end position="207"/>
    </location>
</feature>
<dbReference type="OrthoDB" id="9815856at2"/>
<dbReference type="SUPFAM" id="SSF75615">
    <property type="entry name" value="Siroheme synthase middle domains-like"/>
    <property type="match status" value="1"/>
</dbReference>
<dbReference type="InterPro" id="IPR014777">
    <property type="entry name" value="4pyrrole_Mease_sub1"/>
</dbReference>
<dbReference type="AlphaFoldDB" id="A0A0R0D2D9"/>
<dbReference type="InterPro" id="IPR036291">
    <property type="entry name" value="NAD(P)-bd_dom_sf"/>
</dbReference>
<evidence type="ECO:0000259" key="9">
    <source>
        <dbReference type="Pfam" id="PF14824"/>
    </source>
</evidence>
<dbReference type="InterPro" id="IPR019478">
    <property type="entry name" value="Sirohaem_synthase_dimer_dom"/>
</dbReference>
<dbReference type="InterPro" id="IPR028281">
    <property type="entry name" value="Sirohaem_synthase_central"/>
</dbReference>
<dbReference type="EC" id="1.3.1.76" evidence="2"/>
<comment type="pathway">
    <text evidence="1">Porphyrin-containing compound metabolism; siroheme biosynthesis; sirohydrochlorin from precorrin-2: step 1/1.</text>
</comment>
<feature type="domain" description="Tetrapyrrole methylase" evidence="7">
    <location>
        <begin position="229"/>
        <end position="325"/>
    </location>
</feature>
<dbReference type="Gene3D" id="1.10.8.210">
    <property type="entry name" value="Sirohaem synthase, dimerisation domain"/>
    <property type="match status" value="1"/>
</dbReference>
<keyword evidence="4" id="KW-0520">NAD</keyword>
<comment type="catalytic activity">
    <reaction evidence="6">
        <text>precorrin-2 + NAD(+) = sirohydrochlorin + NADH + 2 H(+)</text>
        <dbReference type="Rhea" id="RHEA:15613"/>
        <dbReference type="ChEBI" id="CHEBI:15378"/>
        <dbReference type="ChEBI" id="CHEBI:57540"/>
        <dbReference type="ChEBI" id="CHEBI:57945"/>
        <dbReference type="ChEBI" id="CHEBI:58351"/>
        <dbReference type="ChEBI" id="CHEBI:58827"/>
        <dbReference type="EC" id="1.3.1.76"/>
    </reaction>
</comment>
<name>A0A0R0D2D9_9GAMM</name>
<dbReference type="Gene3D" id="3.40.1010.10">
    <property type="entry name" value="Cobalt-precorrin-4 Transmethylase, Domain 1"/>
    <property type="match status" value="1"/>
</dbReference>
<organism evidence="10 11">
    <name type="scientific">Pseudoxanthomonas dokdonensis</name>
    <dbReference type="NCBI Taxonomy" id="344882"/>
    <lineage>
        <taxon>Bacteria</taxon>
        <taxon>Pseudomonadati</taxon>
        <taxon>Pseudomonadota</taxon>
        <taxon>Gammaproteobacteria</taxon>
        <taxon>Lysobacterales</taxon>
        <taxon>Lysobacteraceae</taxon>
        <taxon>Pseudoxanthomonas</taxon>
    </lineage>
</organism>
<protein>
    <recommendedName>
        <fullName evidence="2">precorrin-2 dehydrogenase</fullName>
        <ecNumber evidence="2">1.3.1.76</ecNumber>
    </recommendedName>
</protein>
<dbReference type="InterPro" id="IPR006367">
    <property type="entry name" value="Sirohaem_synthase_N"/>
</dbReference>
<feature type="domain" description="Siroheme synthase central" evidence="9">
    <location>
        <begin position="119"/>
        <end position="146"/>
    </location>
</feature>
<dbReference type="GO" id="GO:0043115">
    <property type="term" value="F:precorrin-2 dehydrogenase activity"/>
    <property type="evidence" value="ECO:0007669"/>
    <property type="project" value="UniProtKB-EC"/>
</dbReference>
<dbReference type="UniPathway" id="UPA00262">
    <property type="reaction ID" value="UER00222"/>
</dbReference>
<dbReference type="GO" id="GO:0019354">
    <property type="term" value="P:siroheme biosynthetic process"/>
    <property type="evidence" value="ECO:0007669"/>
    <property type="project" value="UniProtKB-UniPathway"/>
</dbReference>
<dbReference type="Gene3D" id="3.30.160.110">
    <property type="entry name" value="Siroheme synthase, domain 2"/>
    <property type="match status" value="1"/>
</dbReference>
<dbReference type="EMBL" id="LDJL01000002">
    <property type="protein sequence ID" value="KRG71528.1"/>
    <property type="molecule type" value="Genomic_DNA"/>
</dbReference>
<dbReference type="PANTHER" id="PTHR35330">
    <property type="entry name" value="SIROHEME BIOSYNTHESIS PROTEIN MET8"/>
    <property type="match status" value="1"/>
</dbReference>
<proteinExistence type="predicted"/>
<dbReference type="Pfam" id="PF14824">
    <property type="entry name" value="Sirohm_synth_M"/>
    <property type="match status" value="1"/>
</dbReference>
<dbReference type="Pfam" id="PF10414">
    <property type="entry name" value="CysG_dimeriser"/>
    <property type="match status" value="1"/>
</dbReference>
<evidence type="ECO:0000256" key="6">
    <source>
        <dbReference type="ARBA" id="ARBA00047561"/>
    </source>
</evidence>
<dbReference type="SUPFAM" id="SSF51735">
    <property type="entry name" value="NAD(P)-binding Rossmann-fold domains"/>
    <property type="match status" value="1"/>
</dbReference>
<keyword evidence="11" id="KW-1185">Reference proteome</keyword>
<evidence type="ECO:0000256" key="4">
    <source>
        <dbReference type="ARBA" id="ARBA00023027"/>
    </source>
</evidence>
<keyword evidence="5" id="KW-0627">Porphyrin biosynthesis</keyword>
<dbReference type="PATRIC" id="fig|344882.3.peg.1554"/>
<dbReference type="InterPro" id="IPR028161">
    <property type="entry name" value="Met8-like"/>
</dbReference>
<dbReference type="Proteomes" id="UP000052052">
    <property type="component" value="Unassembled WGS sequence"/>
</dbReference>
<dbReference type="SUPFAM" id="SSF53790">
    <property type="entry name" value="Tetrapyrrole methylase"/>
    <property type="match status" value="1"/>
</dbReference>
<gene>
    <name evidence="10" type="ORF">ABB29_01780</name>
</gene>
<comment type="caution">
    <text evidence="10">The sequence shown here is derived from an EMBL/GenBank/DDBJ whole genome shotgun (WGS) entry which is preliminary data.</text>
</comment>
<evidence type="ECO:0000313" key="11">
    <source>
        <dbReference type="Proteomes" id="UP000052052"/>
    </source>
</evidence>
<dbReference type="Gene3D" id="3.40.50.720">
    <property type="entry name" value="NAD(P)-binding Rossmann-like Domain"/>
    <property type="match status" value="1"/>
</dbReference>
<evidence type="ECO:0000259" key="7">
    <source>
        <dbReference type="Pfam" id="PF00590"/>
    </source>
</evidence>
<dbReference type="PANTHER" id="PTHR35330:SF1">
    <property type="entry name" value="SIROHEME BIOSYNTHESIS PROTEIN MET8"/>
    <property type="match status" value="1"/>
</dbReference>
<evidence type="ECO:0000259" key="8">
    <source>
        <dbReference type="Pfam" id="PF10414"/>
    </source>
</evidence>
<dbReference type="RefSeq" id="WP_057656908.1">
    <property type="nucleotide sequence ID" value="NZ_LDJL01000002.1"/>
</dbReference>
<reference evidence="10 11" key="1">
    <citation type="submission" date="2015-05" db="EMBL/GenBank/DDBJ databases">
        <title>Genome sequencing and analysis of members of genus Stenotrophomonas.</title>
        <authorList>
            <person name="Patil P.P."/>
            <person name="Midha S."/>
            <person name="Patil P.B."/>
        </authorList>
    </citation>
    <scope>NUCLEOTIDE SEQUENCE [LARGE SCALE GENOMIC DNA]</scope>
    <source>
        <strain evidence="10 11">DSM 21858</strain>
    </source>
</reference>
<evidence type="ECO:0000256" key="3">
    <source>
        <dbReference type="ARBA" id="ARBA00023002"/>
    </source>
</evidence>
<evidence type="ECO:0000256" key="2">
    <source>
        <dbReference type="ARBA" id="ARBA00012400"/>
    </source>
</evidence>
<evidence type="ECO:0000256" key="5">
    <source>
        <dbReference type="ARBA" id="ARBA00023244"/>
    </source>
</evidence>
<evidence type="ECO:0000313" key="10">
    <source>
        <dbReference type="EMBL" id="KRG71528.1"/>
    </source>
</evidence>
<accession>A0A0R0D2D9</accession>
<keyword evidence="3" id="KW-0560">Oxidoreductase</keyword>
<dbReference type="STRING" id="344882.ABB29_01780"/>
<dbReference type="Pfam" id="PF13241">
    <property type="entry name" value="NAD_binding_7"/>
    <property type="match status" value="1"/>
</dbReference>
<dbReference type="GO" id="GO:0008168">
    <property type="term" value="F:methyltransferase activity"/>
    <property type="evidence" value="ECO:0007669"/>
    <property type="project" value="InterPro"/>
</dbReference>
<dbReference type="InterPro" id="IPR035996">
    <property type="entry name" value="4pyrrol_Methylase_sf"/>
</dbReference>
<dbReference type="Pfam" id="PF00590">
    <property type="entry name" value="TP_methylase"/>
    <property type="match status" value="1"/>
</dbReference>